<dbReference type="Gene3D" id="3.20.20.520">
    <property type="entry name" value="Glycosyl hydrolase family 115"/>
    <property type="match status" value="1"/>
</dbReference>
<dbReference type="OrthoDB" id="8727830at2"/>
<protein>
    <submittedName>
        <fullName evidence="3">Glycosyl hydrolase family 115</fullName>
    </submittedName>
</protein>
<dbReference type="EMBL" id="FUXA01000008">
    <property type="protein sequence ID" value="SJZ71132.1"/>
    <property type="molecule type" value="Genomic_DNA"/>
</dbReference>
<dbReference type="InterPro" id="IPR041437">
    <property type="entry name" value="GH115_C"/>
</dbReference>
<dbReference type="Gene3D" id="3.30.379.10">
    <property type="entry name" value="Chitobiase/beta-hexosaminidase domain 2-like"/>
    <property type="match status" value="1"/>
</dbReference>
<keyword evidence="1 3" id="KW-0378">Hydrolase</keyword>
<dbReference type="InterPro" id="IPR042301">
    <property type="entry name" value="GH115_sf"/>
</dbReference>
<sequence length="960" mass="109402">MEKMDIVRGNAVFIYEKCCSSGIKMIADKVRGDISKVFGDMPEVIECSGEINPDNSRINIFFGQVGESEVLKKLILDKTIDVTEIENKREVYGFFVCPEKNMIIIAGSDKRGTIYGLFHISDCLGVSPLVNWSLVQPKKRDSFTFSKEDEFISKEPSVEYRGFFINDEWPCFGNWCMSRFGGVNAEMYEQVFELLLRMKGNYMWPAMWASCFAEDGPGLLSAELADKLGIVMGLSHHEPCLRHGEEYSHVRGKDSIYGDAWNFRTNKEGITRFWRDGLKRNGHLENVITVGMRGERDSTILGREATLKDNIDLLRDVLKTQNQLIREEVNPDLDKVPRMIALYKEVEAYYYGDKDTEGLKTSEDLDNIILMLCDDNHGYVRSLPDEEMRRHKGGFGMYYHFDYHGDPISYEWINSTYLPLVREEMSTAYEHGVKKLWIVNVGDLGLQEMPLSYFMSLAYDFDKWSGADKEKLYLRDWMEMQFGCAFSEKELDCLTDIYNRYTRLINNRKPEHMSENVYHPQNYYESLKVLHEAEEIEELCRSLEEKCPKEYKDAYVELISYNILGGMNLVKMWIYRGFNHYFASIGACVANDFGDNVKRALSIDEDLKGILHSAADGKWNGFGLAPHIGFKNWNSEEAANPVIETVIPVKGPKLVAGLVGEKGSSAGMEWTGKKLYIKEFFEGNGLNDKQSAKIFVALTGDEKTDYKIITSSKCITVSEEEGYVSPDKSLSYITLSVDKKMYDEKDGYPTVSVIYAEGKIDFVVMPDVISDDILSEAEKIKADKKLDNICFTKKGIAVLDAEHFAYQKFRGSNKFITVNDLGRRESAVKLSDTVGKADAELGYAFYITEPGEYDITFQLLPTHAFSFGKDIKFAYGINEESTVELDIISEDFKEGVVNKWSEEVLSHTRLVHCKAGLNKGLNIVRFYGVSSENVLERIILVKEDKELLPSYLGPDESEVL</sequence>
<gene>
    <name evidence="3" type="ORF">SAMN02745110_01351</name>
</gene>
<organism evidence="3 4">
    <name type="scientific">Eubacterium ruminantium</name>
    <dbReference type="NCBI Taxonomy" id="42322"/>
    <lineage>
        <taxon>Bacteria</taxon>
        <taxon>Bacillati</taxon>
        <taxon>Bacillota</taxon>
        <taxon>Clostridia</taxon>
        <taxon>Eubacteriales</taxon>
        <taxon>Eubacteriaceae</taxon>
        <taxon>Eubacterium</taxon>
    </lineage>
</organism>
<dbReference type="AlphaFoldDB" id="A0A1T4MVV0"/>
<name>A0A1T4MVV0_9FIRM</name>
<accession>A0A1T4MVV0</accession>
<reference evidence="3 4" key="1">
    <citation type="submission" date="2017-02" db="EMBL/GenBank/DDBJ databases">
        <authorList>
            <person name="Peterson S.W."/>
        </authorList>
    </citation>
    <scope>NUCLEOTIDE SEQUENCE [LARGE SCALE GENOMIC DNA]</scope>
    <source>
        <strain evidence="3 4">ATCC 17233</strain>
    </source>
</reference>
<feature type="domain" description="Gylcosyl hydrolase 115 C-terminal" evidence="2">
    <location>
        <begin position="794"/>
        <end position="956"/>
    </location>
</feature>
<dbReference type="PANTHER" id="PTHR37842">
    <property type="match status" value="1"/>
</dbReference>
<proteinExistence type="predicted"/>
<dbReference type="Gene3D" id="1.20.58.2150">
    <property type="match status" value="1"/>
</dbReference>
<dbReference type="PANTHER" id="PTHR37842:SF2">
    <property type="entry name" value="GYLCOSYL HYDROLASE 115 C-TERMINAL DOMAIN-CONTAINING PROTEIN"/>
    <property type="match status" value="1"/>
</dbReference>
<dbReference type="GO" id="GO:0016787">
    <property type="term" value="F:hydrolase activity"/>
    <property type="evidence" value="ECO:0007669"/>
    <property type="project" value="UniProtKB-KW"/>
</dbReference>
<dbReference type="RefSeq" id="WP_078787194.1">
    <property type="nucleotide sequence ID" value="NZ_FMTO01000007.1"/>
</dbReference>
<dbReference type="Proteomes" id="UP000189857">
    <property type="component" value="Unassembled WGS sequence"/>
</dbReference>
<evidence type="ECO:0000313" key="3">
    <source>
        <dbReference type="EMBL" id="SJZ71132.1"/>
    </source>
</evidence>
<dbReference type="Gene3D" id="2.60.120.1620">
    <property type="match status" value="1"/>
</dbReference>
<dbReference type="InterPro" id="IPR031924">
    <property type="entry name" value="GH115"/>
</dbReference>
<dbReference type="GO" id="GO:0005975">
    <property type="term" value="P:carbohydrate metabolic process"/>
    <property type="evidence" value="ECO:0007669"/>
    <property type="project" value="UniProtKB-ARBA"/>
</dbReference>
<dbReference type="InterPro" id="IPR029018">
    <property type="entry name" value="Hex-like_dom2"/>
</dbReference>
<evidence type="ECO:0000313" key="4">
    <source>
        <dbReference type="Proteomes" id="UP000189857"/>
    </source>
</evidence>
<dbReference type="Pfam" id="PF15979">
    <property type="entry name" value="Glyco_hydro_115"/>
    <property type="match status" value="1"/>
</dbReference>
<evidence type="ECO:0000256" key="1">
    <source>
        <dbReference type="ARBA" id="ARBA00022801"/>
    </source>
</evidence>
<dbReference type="Pfam" id="PF17829">
    <property type="entry name" value="GH115_C"/>
    <property type="match status" value="1"/>
</dbReference>
<keyword evidence="4" id="KW-1185">Reference proteome</keyword>
<evidence type="ECO:0000259" key="2">
    <source>
        <dbReference type="Pfam" id="PF17829"/>
    </source>
</evidence>